<keyword evidence="2" id="KW-0472">Membrane</keyword>
<evidence type="ECO:0000256" key="2">
    <source>
        <dbReference type="SAM" id="Phobius"/>
    </source>
</evidence>
<keyword evidence="2" id="KW-1133">Transmembrane helix</keyword>
<feature type="compositionally biased region" description="Polar residues" evidence="1">
    <location>
        <begin position="246"/>
        <end position="256"/>
    </location>
</feature>
<name>A0A0J9U053_PLAVI</name>
<evidence type="ECO:0000313" key="4">
    <source>
        <dbReference type="Proteomes" id="UP000053239"/>
    </source>
</evidence>
<accession>A0A0J9U053</accession>
<dbReference type="AlphaFoldDB" id="A0A0J9U053"/>
<evidence type="ECO:0000313" key="3">
    <source>
        <dbReference type="EMBL" id="KNA01626.1"/>
    </source>
</evidence>
<dbReference type="Pfam" id="PF05795">
    <property type="entry name" value="Plasmodium_Vir"/>
    <property type="match status" value="1"/>
</dbReference>
<dbReference type="Proteomes" id="UP000053239">
    <property type="component" value="Unassembled WGS sequence"/>
</dbReference>
<feature type="transmembrane region" description="Helical" evidence="2">
    <location>
        <begin position="303"/>
        <end position="326"/>
    </location>
</feature>
<feature type="region of interest" description="Disordered" evidence="1">
    <location>
        <begin position="245"/>
        <end position="276"/>
    </location>
</feature>
<sequence length="327" mass="37670">MKKLSIILNSNKNIDEKLKLLQTKFYYEKLDNGYSGCEYSNYYEAAETELRKNNGLQKVSDKILRALCYVYRQSWRRDSVNDICNFLYYWLGNILLENLDNNLLFTEVILKLFSTLKNDSNDNICELVYADIDEDVFKKIKLIFDYTEDYVKYEMDLVNPNRFCNQQYHSHLTTYVKTYKDLYSKCIVEHHTDKYCQAFKKYYDVNKHDHLYNWSCILKEISEAPSMPVKSPVAAHQGQLEGISVGGSQSELSQPTIKAEEQQVSELPGHGDHTFNERTSETDIIAAPSGDKSSSITSKSITGALSVAGIFVPSYLMYNVISVIIVK</sequence>
<reference evidence="3 4" key="1">
    <citation type="submission" date="2011-09" db="EMBL/GenBank/DDBJ databases">
        <title>The Genome Sequence of Plasmodium vivax North Korean.</title>
        <authorList>
            <consortium name="The Broad Institute Genome Sequencing Platform"/>
            <consortium name="The Broad Institute Genome Sequencing Center for Infectious Disease"/>
            <person name="Neafsey D."/>
            <person name="Carlton J."/>
            <person name="Barnwell J."/>
            <person name="Collins W."/>
            <person name="Escalante A."/>
            <person name="Mullikin J."/>
            <person name="Saul A."/>
            <person name="Guigo R."/>
            <person name="Camara F."/>
            <person name="Young S.K."/>
            <person name="Zeng Q."/>
            <person name="Gargeya S."/>
            <person name="Fitzgerald M."/>
            <person name="Haas B."/>
            <person name="Abouelleil A."/>
            <person name="Alvarado L."/>
            <person name="Arachchi H.M."/>
            <person name="Berlin A."/>
            <person name="Brown A."/>
            <person name="Chapman S.B."/>
            <person name="Chen Z."/>
            <person name="Dunbar C."/>
            <person name="Freedman E."/>
            <person name="Gearin G."/>
            <person name="Gellesch M."/>
            <person name="Goldberg J."/>
            <person name="Griggs A."/>
            <person name="Gujja S."/>
            <person name="Heiman D."/>
            <person name="Howarth C."/>
            <person name="Larson L."/>
            <person name="Lui A."/>
            <person name="MacDonald P.J.P."/>
            <person name="Montmayeur A."/>
            <person name="Murphy C."/>
            <person name="Neiman D."/>
            <person name="Pearson M."/>
            <person name="Priest M."/>
            <person name="Roberts A."/>
            <person name="Saif S."/>
            <person name="Shea T."/>
            <person name="Shenoy N."/>
            <person name="Sisk P."/>
            <person name="Stolte C."/>
            <person name="Sykes S."/>
            <person name="Wortman J."/>
            <person name="Nusbaum C."/>
            <person name="Birren B."/>
        </authorList>
    </citation>
    <scope>NUCLEOTIDE SEQUENCE [LARGE SCALE GENOMIC DNA]</scope>
    <source>
        <strain evidence="3 4">North Korean</strain>
    </source>
</reference>
<evidence type="ECO:0000256" key="1">
    <source>
        <dbReference type="SAM" id="MobiDB-lite"/>
    </source>
</evidence>
<dbReference type="OrthoDB" id="10343657at2759"/>
<gene>
    <name evidence="3" type="ORF">PVNG_05786</name>
</gene>
<dbReference type="EMBL" id="KQ235245">
    <property type="protein sequence ID" value="KNA01626.1"/>
    <property type="molecule type" value="Genomic_DNA"/>
</dbReference>
<proteinExistence type="predicted"/>
<dbReference type="InterPro" id="IPR008780">
    <property type="entry name" value="Plasmodium_Vir"/>
</dbReference>
<protein>
    <recommendedName>
        <fullName evidence="5">Variable surface protein Vir7-like protein</fullName>
    </recommendedName>
</protein>
<keyword evidence="2" id="KW-0812">Transmembrane</keyword>
<evidence type="ECO:0008006" key="5">
    <source>
        <dbReference type="Google" id="ProtNLM"/>
    </source>
</evidence>
<organism evidence="3 4">
    <name type="scientific">Plasmodium vivax North Korean</name>
    <dbReference type="NCBI Taxonomy" id="1035514"/>
    <lineage>
        <taxon>Eukaryota</taxon>
        <taxon>Sar</taxon>
        <taxon>Alveolata</taxon>
        <taxon>Apicomplexa</taxon>
        <taxon>Aconoidasida</taxon>
        <taxon>Haemosporida</taxon>
        <taxon>Plasmodiidae</taxon>
        <taxon>Plasmodium</taxon>
        <taxon>Plasmodium (Plasmodium)</taxon>
    </lineage>
</organism>